<keyword evidence="5" id="KW-1133">Transmembrane helix</keyword>
<dbReference type="SUPFAM" id="SSF47384">
    <property type="entry name" value="Homodimeric domain of signal transducing histidine kinase"/>
    <property type="match status" value="1"/>
</dbReference>
<comment type="catalytic activity">
    <reaction evidence="1">
        <text>ATP + protein L-histidine = ADP + protein N-phospho-L-histidine.</text>
        <dbReference type="EC" id="2.7.13.3"/>
    </reaction>
</comment>
<dbReference type="Pfam" id="PF22588">
    <property type="entry name" value="dCache_1_like"/>
    <property type="match status" value="1"/>
</dbReference>
<dbReference type="Pfam" id="PF02518">
    <property type="entry name" value="HATPase_c"/>
    <property type="match status" value="1"/>
</dbReference>
<dbReference type="InterPro" id="IPR004358">
    <property type="entry name" value="Sig_transdc_His_kin-like_C"/>
</dbReference>
<evidence type="ECO:0000256" key="1">
    <source>
        <dbReference type="ARBA" id="ARBA00000085"/>
    </source>
</evidence>
<dbReference type="AlphaFoldDB" id="A0A060DE75"/>
<accession>A0A2K1G5F2</accession>
<dbReference type="Gene3D" id="3.40.50.2300">
    <property type="match status" value="1"/>
</dbReference>
<dbReference type="PROSITE" id="PS50109">
    <property type="entry name" value="HIS_KIN"/>
    <property type="match status" value="1"/>
</dbReference>
<dbReference type="PANTHER" id="PTHR43065">
    <property type="entry name" value="SENSOR HISTIDINE KINASE"/>
    <property type="match status" value="1"/>
</dbReference>
<dbReference type="InterPro" id="IPR036890">
    <property type="entry name" value="HATPase_C_sf"/>
</dbReference>
<accession>A0A060DE75</accession>
<dbReference type="EC" id="2.7.13.3" evidence="2"/>
<keyword evidence="8" id="KW-0808">Transferase</keyword>
<dbReference type="InterPro" id="IPR005467">
    <property type="entry name" value="His_kinase_dom"/>
</dbReference>
<dbReference type="PANTHER" id="PTHR43065:SF42">
    <property type="entry name" value="TWO-COMPONENT SENSOR PPRA"/>
    <property type="match status" value="1"/>
</dbReference>
<evidence type="ECO:0000256" key="3">
    <source>
        <dbReference type="ARBA" id="ARBA00022553"/>
    </source>
</evidence>
<dbReference type="InterPro" id="IPR003594">
    <property type="entry name" value="HATPase_dom"/>
</dbReference>
<dbReference type="Gene3D" id="3.30.565.10">
    <property type="entry name" value="Histidine kinase-like ATPase, C-terminal domain"/>
    <property type="match status" value="1"/>
</dbReference>
<name>A0A060DE75_9PROT</name>
<reference evidence="8 10" key="1">
    <citation type="journal article" date="2014" name="Genome Announc.">
        <title>Complete Genome Sequence of the Model Rhizosphere Strain Azospirillum brasilense Az39, Successfully Applied in Agriculture.</title>
        <authorList>
            <person name="Rivera D."/>
            <person name="Revale S."/>
            <person name="Molina R."/>
            <person name="Gualpa J."/>
            <person name="Puente M."/>
            <person name="Maroniche G."/>
            <person name="Paris G."/>
            <person name="Baker D."/>
            <person name="Clavijo B."/>
            <person name="McLay K."/>
            <person name="Spaepen S."/>
            <person name="Perticari A."/>
            <person name="Vazquez M."/>
            <person name="Wisniewski-Dye F."/>
            <person name="Watkins C."/>
            <person name="Martinez-Abarca F."/>
            <person name="Vanderleyden J."/>
            <person name="Cassan F."/>
        </authorList>
    </citation>
    <scope>NUCLEOTIDE SEQUENCE [LARGE SCALE GENOMIC DNA]</scope>
    <source>
        <strain evidence="8 10">Az39</strain>
    </source>
</reference>
<dbReference type="Proteomes" id="UP000027186">
    <property type="component" value="Chromosome"/>
</dbReference>
<evidence type="ECO:0000256" key="4">
    <source>
        <dbReference type="PROSITE-ProRule" id="PRU00169"/>
    </source>
</evidence>
<dbReference type="SMART" id="SM00387">
    <property type="entry name" value="HATPase_c"/>
    <property type="match status" value="1"/>
</dbReference>
<keyword evidence="5" id="KW-0472">Membrane</keyword>
<dbReference type="EMBL" id="POWG01000003">
    <property type="protein sequence ID" value="PNR00018.1"/>
    <property type="molecule type" value="Genomic_DNA"/>
</dbReference>
<dbReference type="OrthoDB" id="9796100at2"/>
<dbReference type="Gene3D" id="1.10.287.130">
    <property type="match status" value="1"/>
</dbReference>
<dbReference type="KEGG" id="abq:ABAZ39_02905"/>
<keyword evidence="8" id="KW-0418">Kinase</keyword>
<dbReference type="EMBL" id="CP007793">
    <property type="protein sequence ID" value="AIB10985.1"/>
    <property type="molecule type" value="Genomic_DNA"/>
</dbReference>
<dbReference type="CDD" id="cd00082">
    <property type="entry name" value="HisKA"/>
    <property type="match status" value="1"/>
</dbReference>
<gene>
    <name evidence="8" type="ORF">ABAZ39_02905</name>
    <name evidence="9" type="ORF">C1S70_03980</name>
</gene>
<dbReference type="Proteomes" id="UP000236268">
    <property type="component" value="Unassembled WGS sequence"/>
</dbReference>
<protein>
    <recommendedName>
        <fullName evidence="2">histidine kinase</fullName>
        <ecNumber evidence="2">2.7.13.3</ecNumber>
    </recommendedName>
</protein>
<dbReference type="Pfam" id="PF00512">
    <property type="entry name" value="HisKA"/>
    <property type="match status" value="1"/>
</dbReference>
<feature type="domain" description="Response regulatory" evidence="7">
    <location>
        <begin position="592"/>
        <end position="705"/>
    </location>
</feature>
<dbReference type="CDD" id="cd12914">
    <property type="entry name" value="PDC1_DGC_like"/>
    <property type="match status" value="1"/>
</dbReference>
<dbReference type="SMART" id="SM00388">
    <property type="entry name" value="HisKA"/>
    <property type="match status" value="1"/>
</dbReference>
<keyword evidence="5" id="KW-0812">Transmembrane</keyword>
<evidence type="ECO:0000259" key="7">
    <source>
        <dbReference type="PROSITE" id="PS50110"/>
    </source>
</evidence>
<dbReference type="InterPro" id="IPR003661">
    <property type="entry name" value="HisK_dim/P_dom"/>
</dbReference>
<feature type="transmembrane region" description="Helical" evidence="5">
    <location>
        <begin position="20"/>
        <end position="40"/>
    </location>
</feature>
<feature type="transmembrane region" description="Helical" evidence="5">
    <location>
        <begin position="297"/>
        <end position="319"/>
    </location>
</feature>
<feature type="domain" description="Histidine kinase" evidence="6">
    <location>
        <begin position="361"/>
        <end position="571"/>
    </location>
</feature>
<keyword evidence="3 4" id="KW-0597">Phosphoprotein</keyword>
<dbReference type="InterPro" id="IPR001789">
    <property type="entry name" value="Sig_transdc_resp-reg_receiver"/>
</dbReference>
<evidence type="ECO:0000256" key="2">
    <source>
        <dbReference type="ARBA" id="ARBA00012438"/>
    </source>
</evidence>
<sequence>MPLRYLDALATESAGMVRLLRILLVAAILVPALLFTAIAWHDYHEAEAEAERNIRKTVLILHEHMQKVFDTVEQVLDRLNERSAGMSWDEIGRSDDLHGYLRTLIEELPQIGVVGLIDPNGAVRNDNRLFPTSSINVGDREYFRTQAAADAGIFVSEAITGRGSGKRQFNVTRRRTAAGGPEGPFNGVLLTAVLTDYLVDFYQLVVSDPKESISLVRQDGSVLVRFPSMGDRQARHAADSILLSAMATGRTEGVFRSRGRMDGMPRLNGFMHVTPYPIYVTYGIPISEIRAGWARNILLYASFAVPAMLALVGITLLALRRAQSEMRAVRRWTEEARARESLENTLRQSQKLEALGQLTGGVAHDFNNLLTAALTNLHLMERHLPAEGTRYLDGTRTALERARTLTGQLLAFSRQEAVDPKVIDLGDALRAMADLLERSIRADIALDWALSSAPLRVEVDPVQLELAVLNLVVNARDAMPSGGRIRIAVRQEETPDGPLAVLEITDTGGGMPPEVAARAFEPFFTTKPHGKGTGLGLSMVYGFARQSGGNATISSAPRRGTVVRVSLPVSGRAPEPEAMPDAAESAPSGPVRLLVVEDNALVLMATVEGLTQEGFEVETADHGAAALEILEQDAAFDVIVTDVVMPYGVSGIDLARRVQERWPGIRVLLISGYSPESLSGLKADAAVLPKPFTPDQLAARVRALLRTAKTA</sequence>
<reference evidence="9 11" key="2">
    <citation type="submission" date="2018-01" db="EMBL/GenBank/DDBJ databases">
        <title>Whole genome sequence of Azospirillum brasilense REC3 isolated from strawberry roots.</title>
        <authorList>
            <person name="Fontana C.A."/>
            <person name="Salazar S.M."/>
            <person name="Bassi D."/>
            <person name="Puglisi E."/>
            <person name="Lovaisa N.C."/>
            <person name="Toffoli L.M."/>
            <person name="Pedraza R."/>
            <person name="Cocconcelli P.S."/>
        </authorList>
    </citation>
    <scope>NUCLEOTIDE SEQUENCE [LARGE SCALE GENOMIC DNA]</scope>
    <source>
        <strain evidence="9 11">REC3</strain>
    </source>
</reference>
<dbReference type="CDD" id="cd12915">
    <property type="entry name" value="PDC2_DGC_like"/>
    <property type="match status" value="1"/>
</dbReference>
<proteinExistence type="predicted"/>
<dbReference type="InterPro" id="IPR036097">
    <property type="entry name" value="HisK_dim/P_sf"/>
</dbReference>
<evidence type="ECO:0000313" key="9">
    <source>
        <dbReference type="EMBL" id="PNR00018.1"/>
    </source>
</evidence>
<dbReference type="PROSITE" id="PS50110">
    <property type="entry name" value="RESPONSE_REGULATORY"/>
    <property type="match status" value="1"/>
</dbReference>
<dbReference type="InterPro" id="IPR011006">
    <property type="entry name" value="CheY-like_superfamily"/>
</dbReference>
<feature type="modified residue" description="4-aspartylphosphate" evidence="4">
    <location>
        <position position="642"/>
    </location>
</feature>
<organism evidence="8 10">
    <name type="scientific">Azospirillum argentinense</name>
    <dbReference type="NCBI Taxonomy" id="2970906"/>
    <lineage>
        <taxon>Bacteria</taxon>
        <taxon>Pseudomonadati</taxon>
        <taxon>Pseudomonadota</taxon>
        <taxon>Alphaproteobacteria</taxon>
        <taxon>Rhodospirillales</taxon>
        <taxon>Azospirillaceae</taxon>
        <taxon>Azospirillum</taxon>
    </lineage>
</organism>
<evidence type="ECO:0000256" key="5">
    <source>
        <dbReference type="SAM" id="Phobius"/>
    </source>
</evidence>
<dbReference type="SUPFAM" id="SSF55874">
    <property type="entry name" value="ATPase domain of HSP90 chaperone/DNA topoisomerase II/histidine kinase"/>
    <property type="match status" value="1"/>
</dbReference>
<evidence type="ECO:0000313" key="10">
    <source>
        <dbReference type="Proteomes" id="UP000027186"/>
    </source>
</evidence>
<evidence type="ECO:0000313" key="8">
    <source>
        <dbReference type="EMBL" id="AIB10985.1"/>
    </source>
</evidence>
<dbReference type="SMART" id="SM00448">
    <property type="entry name" value="REC"/>
    <property type="match status" value="1"/>
</dbReference>
<dbReference type="SUPFAM" id="SSF52172">
    <property type="entry name" value="CheY-like"/>
    <property type="match status" value="1"/>
</dbReference>
<dbReference type="InterPro" id="IPR054327">
    <property type="entry name" value="His-kinase-like_sensor"/>
</dbReference>
<dbReference type="Pfam" id="PF00072">
    <property type="entry name" value="Response_reg"/>
    <property type="match status" value="1"/>
</dbReference>
<dbReference type="GO" id="GO:0000155">
    <property type="term" value="F:phosphorelay sensor kinase activity"/>
    <property type="evidence" value="ECO:0007669"/>
    <property type="project" value="InterPro"/>
</dbReference>
<dbReference type="PRINTS" id="PR00344">
    <property type="entry name" value="BCTRLSENSOR"/>
</dbReference>
<evidence type="ECO:0000313" key="11">
    <source>
        <dbReference type="Proteomes" id="UP000236268"/>
    </source>
</evidence>
<evidence type="ECO:0000259" key="6">
    <source>
        <dbReference type="PROSITE" id="PS50109"/>
    </source>
</evidence>
<dbReference type="Gene3D" id="3.30.450.20">
    <property type="entry name" value="PAS domain"/>
    <property type="match status" value="2"/>
</dbReference>